<dbReference type="InterPro" id="IPR012156">
    <property type="entry name" value="Cold_shock_CspA"/>
</dbReference>
<keyword evidence="9" id="KW-1185">Reference proteome</keyword>
<evidence type="ECO:0000256" key="4">
    <source>
        <dbReference type="ARBA" id="ARBA00023125"/>
    </source>
</evidence>
<dbReference type="PANTHER" id="PTHR46565:SF20">
    <property type="entry name" value="COLD SHOCK DOMAIN-CONTAINING PROTEIN 4"/>
    <property type="match status" value="1"/>
</dbReference>
<name>A0A3S4GH32_9HYPH</name>
<evidence type="ECO:0000259" key="7">
    <source>
        <dbReference type="PROSITE" id="PS51857"/>
    </source>
</evidence>
<evidence type="ECO:0000256" key="5">
    <source>
        <dbReference type="ARBA" id="ARBA00023159"/>
    </source>
</evidence>
<dbReference type="PROSITE" id="PS51857">
    <property type="entry name" value="CSD_2"/>
    <property type="match status" value="1"/>
</dbReference>
<keyword evidence="6" id="KW-0804">Transcription</keyword>
<dbReference type="PIRSF" id="PIRSF002599">
    <property type="entry name" value="Cold_shock_A"/>
    <property type="match status" value="1"/>
</dbReference>
<evidence type="ECO:0000313" key="9">
    <source>
        <dbReference type="Proteomes" id="UP000268844"/>
    </source>
</evidence>
<dbReference type="OrthoDB" id="9801414at2"/>
<evidence type="ECO:0000313" key="8">
    <source>
        <dbReference type="EMBL" id="VDS02992.1"/>
    </source>
</evidence>
<evidence type="ECO:0000256" key="6">
    <source>
        <dbReference type="ARBA" id="ARBA00023163"/>
    </source>
</evidence>
<dbReference type="GO" id="GO:0003677">
    <property type="term" value="F:DNA binding"/>
    <property type="evidence" value="ECO:0007669"/>
    <property type="project" value="UniProtKB-KW"/>
</dbReference>
<sequence>MISGTVKFYNTTNGFGFIAPDDGSKDAIVQAGAVERAGLSSLGEGQKISYDIENGPDGRMAAINLRLP</sequence>
<dbReference type="PRINTS" id="PR00050">
    <property type="entry name" value="COLDSHOCK"/>
</dbReference>
<keyword evidence="4" id="KW-0238">DNA-binding</keyword>
<dbReference type="RefSeq" id="WP_126148611.1">
    <property type="nucleotide sequence ID" value="NZ_JBHTMH010000002.1"/>
</dbReference>
<dbReference type="Gene3D" id="2.40.50.140">
    <property type="entry name" value="Nucleic acid-binding proteins"/>
    <property type="match status" value="1"/>
</dbReference>
<dbReference type="GO" id="GO:0005829">
    <property type="term" value="C:cytosol"/>
    <property type="evidence" value="ECO:0007669"/>
    <property type="project" value="UniProtKB-ARBA"/>
</dbReference>
<comment type="subcellular location">
    <subcellularLocation>
        <location evidence="1">Cytoplasm</location>
    </subcellularLocation>
</comment>
<evidence type="ECO:0000256" key="2">
    <source>
        <dbReference type="ARBA" id="ARBA00022490"/>
    </source>
</evidence>
<dbReference type="InterPro" id="IPR012340">
    <property type="entry name" value="NA-bd_OB-fold"/>
</dbReference>
<accession>A0A3S4GH32</accession>
<dbReference type="PANTHER" id="PTHR46565">
    <property type="entry name" value="COLD SHOCK DOMAIN PROTEIN 2"/>
    <property type="match status" value="1"/>
</dbReference>
<proteinExistence type="predicted"/>
<dbReference type="InterPro" id="IPR011129">
    <property type="entry name" value="CSD"/>
</dbReference>
<gene>
    <name evidence="8" type="primary">cspA_1</name>
    <name evidence="8" type="ORF">DEVEQU_00111</name>
</gene>
<keyword evidence="5" id="KW-0010">Activator</keyword>
<dbReference type="InterPro" id="IPR002059">
    <property type="entry name" value="CSP_DNA-bd"/>
</dbReference>
<protein>
    <submittedName>
        <fullName evidence="8">Cold shock protein CspA</fullName>
    </submittedName>
</protein>
<evidence type="ECO:0000256" key="3">
    <source>
        <dbReference type="ARBA" id="ARBA00023015"/>
    </source>
</evidence>
<dbReference type="SMART" id="SM00357">
    <property type="entry name" value="CSP"/>
    <property type="match status" value="1"/>
</dbReference>
<dbReference type="Pfam" id="PF00313">
    <property type="entry name" value="CSD"/>
    <property type="match status" value="1"/>
</dbReference>
<organism evidence="8 9">
    <name type="scientific">Devosia equisanguinis</name>
    <dbReference type="NCBI Taxonomy" id="2490941"/>
    <lineage>
        <taxon>Bacteria</taxon>
        <taxon>Pseudomonadati</taxon>
        <taxon>Pseudomonadota</taxon>
        <taxon>Alphaproteobacteria</taxon>
        <taxon>Hyphomicrobiales</taxon>
        <taxon>Devosiaceae</taxon>
        <taxon>Devosia</taxon>
    </lineage>
</organism>
<dbReference type="SUPFAM" id="SSF50249">
    <property type="entry name" value="Nucleic acid-binding proteins"/>
    <property type="match status" value="1"/>
</dbReference>
<keyword evidence="3" id="KW-0805">Transcription regulation</keyword>
<dbReference type="AlphaFoldDB" id="A0A3S4GH32"/>
<dbReference type="EMBL" id="UZWD01000004">
    <property type="protein sequence ID" value="VDS02992.1"/>
    <property type="molecule type" value="Genomic_DNA"/>
</dbReference>
<feature type="domain" description="CSD" evidence="7">
    <location>
        <begin position="1"/>
        <end position="67"/>
    </location>
</feature>
<reference evidence="8 9" key="1">
    <citation type="submission" date="2018-12" db="EMBL/GenBank/DDBJ databases">
        <authorList>
            <person name="Criscuolo A."/>
        </authorList>
    </citation>
    <scope>NUCLEOTIDE SEQUENCE [LARGE SCALE GENOMIC DNA]</scope>
    <source>
        <strain evidence="8">ACIP1116281</strain>
    </source>
</reference>
<dbReference type="Proteomes" id="UP000268844">
    <property type="component" value="Unassembled WGS sequence"/>
</dbReference>
<evidence type="ECO:0000256" key="1">
    <source>
        <dbReference type="ARBA" id="ARBA00004496"/>
    </source>
</evidence>
<keyword evidence="2" id="KW-0963">Cytoplasm</keyword>